<keyword evidence="1 4" id="KW-0378">Hydrolase</keyword>
<feature type="region of interest" description="Disordered" evidence="5">
    <location>
        <begin position="266"/>
        <end position="286"/>
    </location>
</feature>
<dbReference type="InterPro" id="IPR016035">
    <property type="entry name" value="Acyl_Trfase/lysoPLipase"/>
</dbReference>
<feature type="active site" description="Proton acceptor" evidence="4">
    <location>
        <position position="156"/>
    </location>
</feature>
<dbReference type="CDD" id="cd07205">
    <property type="entry name" value="Pat_PNPLA6_PNPLA7_NTE1_like"/>
    <property type="match status" value="1"/>
</dbReference>
<name>A0ABN6L5C1_9BACT</name>
<keyword evidence="8" id="KW-1185">Reference proteome</keyword>
<evidence type="ECO:0000256" key="1">
    <source>
        <dbReference type="ARBA" id="ARBA00022801"/>
    </source>
</evidence>
<protein>
    <recommendedName>
        <fullName evidence="6">PNPLA domain-containing protein</fullName>
    </recommendedName>
</protein>
<dbReference type="PANTHER" id="PTHR14226:SF29">
    <property type="entry name" value="NEUROPATHY TARGET ESTERASE SWS"/>
    <property type="match status" value="1"/>
</dbReference>
<organism evidence="7 8">
    <name type="scientific">Persicobacter psychrovividus</name>
    <dbReference type="NCBI Taxonomy" id="387638"/>
    <lineage>
        <taxon>Bacteria</taxon>
        <taxon>Pseudomonadati</taxon>
        <taxon>Bacteroidota</taxon>
        <taxon>Cytophagia</taxon>
        <taxon>Cytophagales</taxon>
        <taxon>Persicobacteraceae</taxon>
        <taxon>Persicobacter</taxon>
    </lineage>
</organism>
<evidence type="ECO:0000256" key="4">
    <source>
        <dbReference type="PROSITE-ProRule" id="PRU01161"/>
    </source>
</evidence>
<keyword evidence="3 4" id="KW-0443">Lipid metabolism</keyword>
<evidence type="ECO:0000256" key="3">
    <source>
        <dbReference type="ARBA" id="ARBA00023098"/>
    </source>
</evidence>
<dbReference type="PROSITE" id="PS51635">
    <property type="entry name" value="PNPLA"/>
    <property type="match status" value="1"/>
</dbReference>
<reference evidence="7 8" key="1">
    <citation type="submission" date="2021-12" db="EMBL/GenBank/DDBJ databases">
        <title>Genome sequencing of bacteria with rrn-lacking chromosome and rrn-plasmid.</title>
        <authorList>
            <person name="Anda M."/>
            <person name="Iwasaki W."/>
        </authorList>
    </citation>
    <scope>NUCLEOTIDE SEQUENCE [LARGE SCALE GENOMIC DNA]</scope>
    <source>
        <strain evidence="7 8">NBRC 101262</strain>
    </source>
</reference>
<feature type="short sequence motif" description="GXGXXG" evidence="4">
    <location>
        <begin position="15"/>
        <end position="20"/>
    </location>
</feature>
<feature type="active site" description="Nucleophile" evidence="4">
    <location>
        <position position="44"/>
    </location>
</feature>
<dbReference type="Pfam" id="PF01734">
    <property type="entry name" value="Patatin"/>
    <property type="match status" value="1"/>
</dbReference>
<dbReference type="PANTHER" id="PTHR14226">
    <property type="entry name" value="NEUROPATHY TARGET ESTERASE/SWISS CHEESE D.MELANOGASTER"/>
    <property type="match status" value="1"/>
</dbReference>
<dbReference type="EMBL" id="AP025292">
    <property type="protein sequence ID" value="BDC98160.1"/>
    <property type="molecule type" value="Genomic_DNA"/>
</dbReference>
<dbReference type="SUPFAM" id="SSF52151">
    <property type="entry name" value="FabD/lysophospholipase-like"/>
    <property type="match status" value="1"/>
</dbReference>
<accession>A0ABN6L5C1</accession>
<feature type="short sequence motif" description="GXSXG" evidence="4">
    <location>
        <begin position="42"/>
        <end position="46"/>
    </location>
</feature>
<evidence type="ECO:0000256" key="5">
    <source>
        <dbReference type="SAM" id="MobiDB-lite"/>
    </source>
</evidence>
<evidence type="ECO:0000313" key="8">
    <source>
        <dbReference type="Proteomes" id="UP001354989"/>
    </source>
</evidence>
<dbReference type="Proteomes" id="UP001354989">
    <property type="component" value="Chromosome"/>
</dbReference>
<feature type="domain" description="PNPLA" evidence="6">
    <location>
        <begin position="11"/>
        <end position="169"/>
    </location>
</feature>
<dbReference type="InterPro" id="IPR002641">
    <property type="entry name" value="PNPLA_dom"/>
</dbReference>
<evidence type="ECO:0000256" key="2">
    <source>
        <dbReference type="ARBA" id="ARBA00022963"/>
    </source>
</evidence>
<keyword evidence="2 4" id="KW-0442">Lipid degradation</keyword>
<evidence type="ECO:0000313" key="7">
    <source>
        <dbReference type="EMBL" id="BDC98160.1"/>
    </source>
</evidence>
<dbReference type="InterPro" id="IPR050301">
    <property type="entry name" value="NTE"/>
</dbReference>
<evidence type="ECO:0000259" key="6">
    <source>
        <dbReference type="PROSITE" id="PS51635"/>
    </source>
</evidence>
<sequence length="286" mass="32117">MFHYQNMEIGIALSGGGARGIVHIGVLQALEDYGITVNRISGTSMGAIIGAFYAQGLRPSEIMDIVTERKFVNMFRWRLLKTGLLPLDYLEQRLQEVIPHNSFEGLKLPLHVCVSNLTTGSSQIIDHGPLHLWIKASATIPVLFPPIMINDQQYVDGGLTNNLPVEPLLAHSARTIGVHVNHNMVLPKISGLKAIAERVYQLAVYQTVNPRMQACDLIIDPVDARKYGTFDFNRADELYEIGYKGTEDVLFQLTRNLDLDRMQELHQRKKSLTPESKALNSREQML</sequence>
<dbReference type="Gene3D" id="3.40.1090.10">
    <property type="entry name" value="Cytosolic phospholipase A2 catalytic domain"/>
    <property type="match status" value="2"/>
</dbReference>
<proteinExistence type="predicted"/>
<gene>
    <name evidence="7" type="ORF">PEPS_04410</name>
</gene>
<feature type="short sequence motif" description="DGA/G" evidence="4">
    <location>
        <begin position="156"/>
        <end position="158"/>
    </location>
</feature>